<protein>
    <submittedName>
        <fullName evidence="7">MauE/DoxX family redox-associated membrane protein</fullName>
    </submittedName>
</protein>
<feature type="domain" description="Methylamine utilisation protein MauE" evidence="6">
    <location>
        <begin position="10"/>
        <end position="135"/>
    </location>
</feature>
<evidence type="ECO:0000256" key="1">
    <source>
        <dbReference type="ARBA" id="ARBA00004141"/>
    </source>
</evidence>
<feature type="transmembrane region" description="Helical" evidence="5">
    <location>
        <begin position="152"/>
        <end position="170"/>
    </location>
</feature>
<dbReference type="EMBL" id="JBHSCO010000002">
    <property type="protein sequence ID" value="MFC4390674.1"/>
    <property type="molecule type" value="Genomic_DNA"/>
</dbReference>
<reference evidence="8" key="1">
    <citation type="journal article" date="2019" name="Int. J. Syst. Evol. Microbiol.">
        <title>The Global Catalogue of Microorganisms (GCM) 10K type strain sequencing project: providing services to taxonomists for standard genome sequencing and annotation.</title>
        <authorList>
            <consortium name="The Broad Institute Genomics Platform"/>
            <consortium name="The Broad Institute Genome Sequencing Center for Infectious Disease"/>
            <person name="Wu L."/>
            <person name="Ma J."/>
        </authorList>
    </citation>
    <scope>NUCLEOTIDE SEQUENCE [LARGE SCALE GENOMIC DNA]</scope>
    <source>
        <strain evidence="8">CGMCC 1.15345</strain>
    </source>
</reference>
<dbReference type="InterPro" id="IPR009908">
    <property type="entry name" value="Methylamine_util_MauE"/>
</dbReference>
<evidence type="ECO:0000313" key="7">
    <source>
        <dbReference type="EMBL" id="MFC4390674.1"/>
    </source>
</evidence>
<feature type="transmembrane region" description="Helical" evidence="5">
    <location>
        <begin position="12"/>
        <end position="29"/>
    </location>
</feature>
<evidence type="ECO:0000256" key="5">
    <source>
        <dbReference type="SAM" id="Phobius"/>
    </source>
</evidence>
<feature type="transmembrane region" description="Helical" evidence="5">
    <location>
        <begin position="76"/>
        <end position="96"/>
    </location>
</feature>
<dbReference type="RefSeq" id="WP_219071397.1">
    <property type="nucleotide sequence ID" value="NZ_JBHSCO010000002.1"/>
</dbReference>
<keyword evidence="4 5" id="KW-0472">Membrane</keyword>
<name>A0ABV8W1N8_9FLAO</name>
<gene>
    <name evidence="7" type="ORF">ACFOY0_06685</name>
</gene>
<evidence type="ECO:0000313" key="8">
    <source>
        <dbReference type="Proteomes" id="UP001595719"/>
    </source>
</evidence>
<feature type="transmembrane region" description="Helical" evidence="5">
    <location>
        <begin position="116"/>
        <end position="136"/>
    </location>
</feature>
<dbReference type="Pfam" id="PF07291">
    <property type="entry name" value="MauE"/>
    <property type="match status" value="1"/>
</dbReference>
<keyword evidence="2 5" id="KW-0812">Transmembrane</keyword>
<sequence>MYSSDLIKKNMVLTISYLYILLFVYAAVSKLLDFENFKVQIGQSPLLSIYAHWVSWWVIILELLTAFILAVSRFRIIGLLAALCLMSMFSAYIFIILHFSSFIPCSCGGILEKMSWNVHLAFNFIFALLAVWAILLEQKREQGITAFKSMKLILPIIVLSIASVTVLFISSEKAIHENNPFIRRYPKHPVEFSSAEQLNHNSYYFAGYANNRIYLGNYMYPAAIISMDQNLRDRKQIKINLDPEKIPFSMVSITVRKQYFYVSDGSVPIILRGDLKTWTIDQTFEGVPYFTKAVPIDSTRTVFRSNNSKGLENVIGIYDLNGIPKVSYNRGLLQKQIDGIFDTDGTLLYSEDVAKAVYLYYYRNEFITADPRGKLIRRGKTIDTVSHAKLKSAVLENGRQHAMSSPSFVVNADATVLKNLLFVYSRVKGRYEDEKLWKRSFIIDLYNINTGAYLFSFPIFQTTSNTLNSFMVTETHLYAIIGNDLVSYQLKSQIKKEIKDIENLPAPVTGKRSKPVEKVDRNTTLN</sequence>
<comment type="subcellular location">
    <subcellularLocation>
        <location evidence="1">Membrane</location>
        <topology evidence="1">Multi-pass membrane protein</topology>
    </subcellularLocation>
</comment>
<accession>A0ABV8W1N8</accession>
<feature type="transmembrane region" description="Helical" evidence="5">
    <location>
        <begin position="49"/>
        <end position="69"/>
    </location>
</feature>
<keyword evidence="8" id="KW-1185">Reference proteome</keyword>
<evidence type="ECO:0000256" key="3">
    <source>
        <dbReference type="ARBA" id="ARBA00022989"/>
    </source>
</evidence>
<keyword evidence="3 5" id="KW-1133">Transmembrane helix</keyword>
<proteinExistence type="predicted"/>
<evidence type="ECO:0000256" key="2">
    <source>
        <dbReference type="ARBA" id="ARBA00022692"/>
    </source>
</evidence>
<evidence type="ECO:0000256" key="4">
    <source>
        <dbReference type="ARBA" id="ARBA00023136"/>
    </source>
</evidence>
<dbReference type="Proteomes" id="UP001595719">
    <property type="component" value="Unassembled WGS sequence"/>
</dbReference>
<comment type="caution">
    <text evidence="7">The sequence shown here is derived from an EMBL/GenBank/DDBJ whole genome shotgun (WGS) entry which is preliminary data.</text>
</comment>
<evidence type="ECO:0000259" key="6">
    <source>
        <dbReference type="Pfam" id="PF07291"/>
    </source>
</evidence>
<organism evidence="7 8">
    <name type="scientific">Flavobacterium quisquiliarum</name>
    <dbReference type="NCBI Taxonomy" id="1834436"/>
    <lineage>
        <taxon>Bacteria</taxon>
        <taxon>Pseudomonadati</taxon>
        <taxon>Bacteroidota</taxon>
        <taxon>Flavobacteriia</taxon>
        <taxon>Flavobacteriales</taxon>
        <taxon>Flavobacteriaceae</taxon>
        <taxon>Flavobacterium</taxon>
    </lineage>
</organism>